<dbReference type="PANTHER" id="PTHR22777">
    <property type="entry name" value="HEMOLYSIN-RELATED"/>
    <property type="match status" value="1"/>
</dbReference>
<evidence type="ECO:0000256" key="4">
    <source>
        <dbReference type="ARBA" id="ARBA00022519"/>
    </source>
</evidence>
<evidence type="ECO:0000256" key="8">
    <source>
        <dbReference type="ARBA" id="ARBA00023122"/>
    </source>
</evidence>
<dbReference type="InterPro" id="IPR005170">
    <property type="entry name" value="Transptr-assoc_dom"/>
</dbReference>
<accession>A0ABX1NLV3</accession>
<keyword evidence="7 14" id="KW-1133">Transmembrane helix</keyword>
<feature type="domain" description="CNNM transmembrane" evidence="17">
    <location>
        <begin position="14"/>
        <end position="214"/>
    </location>
</feature>
<dbReference type="Gene3D" id="3.30.465.10">
    <property type="match status" value="1"/>
</dbReference>
<keyword evidence="6" id="KW-0677">Repeat</keyword>
<evidence type="ECO:0000259" key="16">
    <source>
        <dbReference type="PROSITE" id="PS51371"/>
    </source>
</evidence>
<evidence type="ECO:0000256" key="12">
    <source>
        <dbReference type="ARBA" id="ARBA00039818"/>
    </source>
</evidence>
<dbReference type="PROSITE" id="PS51371">
    <property type="entry name" value="CBS"/>
    <property type="match status" value="2"/>
</dbReference>
<gene>
    <name evidence="18" type="ORF">GPA27_21855</name>
</gene>
<evidence type="ECO:0000256" key="10">
    <source>
        <dbReference type="ARBA" id="ARBA00037177"/>
    </source>
</evidence>
<dbReference type="InterPro" id="IPR046342">
    <property type="entry name" value="CBS_dom_sf"/>
</dbReference>
<dbReference type="Pfam" id="PF01595">
    <property type="entry name" value="CNNM"/>
    <property type="match status" value="1"/>
</dbReference>
<name>A0ABX1NLV3_9RHOO</name>
<comment type="similarity">
    <text evidence="11">Belongs to the UPF0053 family. PaeA subfamily.</text>
</comment>
<evidence type="ECO:0000256" key="2">
    <source>
        <dbReference type="ARBA" id="ARBA00022448"/>
    </source>
</evidence>
<evidence type="ECO:0000256" key="1">
    <source>
        <dbReference type="ARBA" id="ARBA00004429"/>
    </source>
</evidence>
<evidence type="ECO:0000313" key="18">
    <source>
        <dbReference type="EMBL" id="NMG00026.1"/>
    </source>
</evidence>
<protein>
    <recommendedName>
        <fullName evidence="12">Polyamine export protein</fullName>
    </recommendedName>
</protein>
<dbReference type="InterPro" id="IPR036318">
    <property type="entry name" value="FAD-bd_PCMH-like_sf"/>
</dbReference>
<comment type="caution">
    <text evidence="18">The sequence shown here is derived from an EMBL/GenBank/DDBJ whole genome shotgun (WGS) entry which is preliminary data.</text>
</comment>
<feature type="transmembrane region" description="Helical" evidence="15">
    <location>
        <begin position="117"/>
        <end position="137"/>
    </location>
</feature>
<keyword evidence="3" id="KW-1003">Cell membrane</keyword>
<evidence type="ECO:0000256" key="14">
    <source>
        <dbReference type="PROSITE-ProRule" id="PRU01193"/>
    </source>
</evidence>
<comment type="subcellular location">
    <subcellularLocation>
        <location evidence="1">Cell inner membrane</location>
        <topology evidence="1">Multi-pass membrane protein</topology>
    </subcellularLocation>
</comment>
<dbReference type="Proteomes" id="UP000634522">
    <property type="component" value="Unassembled WGS sequence"/>
</dbReference>
<evidence type="ECO:0000256" key="11">
    <source>
        <dbReference type="ARBA" id="ARBA00038280"/>
    </source>
</evidence>
<sequence>MAAAGVCCGGVRSFIVSLSNQLLVIAALIALSAFFSISEISLAASRKIKLRLMAEGGDAAAARVLALQENPGHFFTVVQVGLNAIAILGGIVGESALSPAISGVIALVYDGQMLDTLSFVLSFIVVTSLFILFADLIPRRLGMVAPERVAVAVVKPIQVFMIAFAPAVWFFDGLANRLFALFKLPNVRTEDITSADIVAMAEAGALTGTLLNQERELIMNVFELDTRTVGSAMTNRENIVFFTLNESEESIRKKLTDQPHGKFPVCENTIDTVVGYVDLKDIFTRILSGQKLSLRADPMVRSVLVIPDTLTLFEALDRFRAAREDFALIVNEYALIVGLLSLQDVMNTVMGELGSTLQEELIVKRDADSWLIDGITPIEDVMHALEIDEFEGSENYETLAGFMMYALRKVPKRTDSVSYGGYKFEVVDIDNYRIDQLLVTRESAAIPAG</sequence>
<evidence type="ECO:0000256" key="6">
    <source>
        <dbReference type="ARBA" id="ARBA00022737"/>
    </source>
</evidence>
<evidence type="ECO:0000256" key="15">
    <source>
        <dbReference type="SAM" id="Phobius"/>
    </source>
</evidence>
<evidence type="ECO:0000256" key="9">
    <source>
        <dbReference type="ARBA" id="ARBA00023136"/>
    </source>
</evidence>
<comment type="function">
    <text evidence="10">Involved in cadaverine and putrescine tolerance in stationary phase. May facilitate the efflux of both cadaverine and putrescine from the cytoplasm, reducing potentially toxic levels under certain stress conditions.</text>
</comment>
<feature type="transmembrane region" description="Helical" evidence="15">
    <location>
        <begin position="149"/>
        <end position="171"/>
    </location>
</feature>
<dbReference type="Pfam" id="PF00571">
    <property type="entry name" value="CBS"/>
    <property type="match status" value="1"/>
</dbReference>
<keyword evidence="2" id="KW-0813">Transport</keyword>
<dbReference type="CDD" id="cd04590">
    <property type="entry name" value="CBS_pair_CorC_HlyC_assoc"/>
    <property type="match status" value="1"/>
</dbReference>
<evidence type="ECO:0000256" key="13">
    <source>
        <dbReference type="PROSITE-ProRule" id="PRU00703"/>
    </source>
</evidence>
<dbReference type="SUPFAM" id="SSF54631">
    <property type="entry name" value="CBS-domain pair"/>
    <property type="match status" value="1"/>
</dbReference>
<evidence type="ECO:0000259" key="17">
    <source>
        <dbReference type="PROSITE" id="PS51846"/>
    </source>
</evidence>
<dbReference type="PROSITE" id="PS51846">
    <property type="entry name" value="CNNM"/>
    <property type="match status" value="1"/>
</dbReference>
<dbReference type="SMART" id="SM01091">
    <property type="entry name" value="CorC_HlyC"/>
    <property type="match status" value="1"/>
</dbReference>
<organism evidence="18 19">
    <name type="scientific">Aromatoleum toluolicum</name>
    <dbReference type="NCBI Taxonomy" id="90060"/>
    <lineage>
        <taxon>Bacteria</taxon>
        <taxon>Pseudomonadati</taxon>
        <taxon>Pseudomonadota</taxon>
        <taxon>Betaproteobacteria</taxon>
        <taxon>Rhodocyclales</taxon>
        <taxon>Rhodocyclaceae</taxon>
        <taxon>Aromatoleum</taxon>
    </lineage>
</organism>
<evidence type="ECO:0000256" key="7">
    <source>
        <dbReference type="ARBA" id="ARBA00022989"/>
    </source>
</evidence>
<dbReference type="EMBL" id="WTVS01000061">
    <property type="protein sequence ID" value="NMG00026.1"/>
    <property type="molecule type" value="Genomic_DNA"/>
</dbReference>
<feature type="transmembrane region" description="Helical" evidence="15">
    <location>
        <begin position="22"/>
        <end position="44"/>
    </location>
</feature>
<feature type="domain" description="CBS" evidence="16">
    <location>
        <begin position="299"/>
        <end position="355"/>
    </location>
</feature>
<evidence type="ECO:0000313" key="19">
    <source>
        <dbReference type="Proteomes" id="UP000634522"/>
    </source>
</evidence>
<reference evidence="18 19" key="1">
    <citation type="submission" date="2019-12" db="EMBL/GenBank/DDBJ databases">
        <title>Comparative genomics gives insights into the taxonomy of the Azoarcus-Aromatoleum group and reveals separate origins of nif in the plant-associated Azoarcus and non-plant-associated Aromatoleum sub-groups.</title>
        <authorList>
            <person name="Lafos M."/>
            <person name="Maluk M."/>
            <person name="Batista M."/>
            <person name="Junghare M."/>
            <person name="Carmona M."/>
            <person name="Faoro H."/>
            <person name="Cruz L.M."/>
            <person name="Battistoni F."/>
            <person name="De Souza E."/>
            <person name="Pedrosa F."/>
            <person name="Chen W.-M."/>
            <person name="Poole P.S."/>
            <person name="Dixon R.A."/>
            <person name="James E.K."/>
        </authorList>
    </citation>
    <scope>NUCLEOTIDE SEQUENCE [LARGE SCALE GENOMIC DNA]</scope>
    <source>
        <strain evidence="18 19">T</strain>
    </source>
</reference>
<keyword evidence="19" id="KW-1185">Reference proteome</keyword>
<dbReference type="SUPFAM" id="SSF56176">
    <property type="entry name" value="FAD-binding/transporter-associated domain-like"/>
    <property type="match status" value="1"/>
</dbReference>
<keyword evidence="5 14" id="KW-0812">Transmembrane</keyword>
<keyword evidence="8 13" id="KW-0129">CBS domain</keyword>
<dbReference type="Pfam" id="PF03471">
    <property type="entry name" value="CorC_HlyC"/>
    <property type="match status" value="1"/>
</dbReference>
<dbReference type="Gene3D" id="3.10.580.10">
    <property type="entry name" value="CBS-domain"/>
    <property type="match status" value="1"/>
</dbReference>
<keyword evidence="9 14" id="KW-0472">Membrane</keyword>
<dbReference type="InterPro" id="IPR000644">
    <property type="entry name" value="CBS_dom"/>
</dbReference>
<dbReference type="InterPro" id="IPR016169">
    <property type="entry name" value="FAD-bd_PCMH_sub2"/>
</dbReference>
<proteinExistence type="inferred from homology"/>
<dbReference type="PANTHER" id="PTHR22777:SF16">
    <property type="entry name" value="POLYAMINE EXPORT PROTEIN"/>
    <property type="match status" value="1"/>
</dbReference>
<dbReference type="InterPro" id="IPR002550">
    <property type="entry name" value="CNNM"/>
</dbReference>
<evidence type="ECO:0000256" key="3">
    <source>
        <dbReference type="ARBA" id="ARBA00022475"/>
    </source>
</evidence>
<keyword evidence="4" id="KW-0997">Cell inner membrane</keyword>
<evidence type="ECO:0000256" key="5">
    <source>
        <dbReference type="ARBA" id="ARBA00022692"/>
    </source>
</evidence>
<feature type="domain" description="CBS" evidence="16">
    <location>
        <begin position="233"/>
        <end position="292"/>
    </location>
</feature>
<dbReference type="InterPro" id="IPR044751">
    <property type="entry name" value="Ion_transp-like_CBS"/>
</dbReference>
<feature type="transmembrane region" description="Helical" evidence="15">
    <location>
        <begin position="74"/>
        <end position="97"/>
    </location>
</feature>